<dbReference type="AlphaFoldDB" id="A0A921Q572"/>
<dbReference type="Proteomes" id="UP000807115">
    <property type="component" value="Chromosome 10"/>
</dbReference>
<gene>
    <name evidence="1" type="ORF">BDA96_10G146100</name>
</gene>
<comment type="caution">
    <text evidence="1">The sequence shown here is derived from an EMBL/GenBank/DDBJ whole genome shotgun (WGS) entry which is preliminary data.</text>
</comment>
<reference evidence="1" key="2">
    <citation type="submission" date="2020-10" db="EMBL/GenBank/DDBJ databases">
        <authorList>
            <person name="Cooper E.A."/>
            <person name="Brenton Z.W."/>
            <person name="Flinn B.S."/>
            <person name="Jenkins J."/>
            <person name="Shu S."/>
            <person name="Flowers D."/>
            <person name="Luo F."/>
            <person name="Wang Y."/>
            <person name="Xia P."/>
            <person name="Barry K."/>
            <person name="Daum C."/>
            <person name="Lipzen A."/>
            <person name="Yoshinaga Y."/>
            <person name="Schmutz J."/>
            <person name="Saski C."/>
            <person name="Vermerris W."/>
            <person name="Kresovich S."/>
        </authorList>
    </citation>
    <scope>NUCLEOTIDE SEQUENCE</scope>
</reference>
<evidence type="ECO:0000313" key="2">
    <source>
        <dbReference type="Proteomes" id="UP000807115"/>
    </source>
</evidence>
<evidence type="ECO:0000313" key="1">
    <source>
        <dbReference type="EMBL" id="KAG0513936.1"/>
    </source>
</evidence>
<reference evidence="1" key="1">
    <citation type="journal article" date="2019" name="BMC Genomics">
        <title>A new reference genome for Sorghum bicolor reveals high levels of sequence similarity between sweet and grain genotypes: implications for the genetics of sugar metabolism.</title>
        <authorList>
            <person name="Cooper E.A."/>
            <person name="Brenton Z.W."/>
            <person name="Flinn B.S."/>
            <person name="Jenkins J."/>
            <person name="Shu S."/>
            <person name="Flowers D."/>
            <person name="Luo F."/>
            <person name="Wang Y."/>
            <person name="Xia P."/>
            <person name="Barry K."/>
            <person name="Daum C."/>
            <person name="Lipzen A."/>
            <person name="Yoshinaga Y."/>
            <person name="Schmutz J."/>
            <person name="Saski C."/>
            <person name="Vermerris W."/>
            <person name="Kresovich S."/>
        </authorList>
    </citation>
    <scope>NUCLEOTIDE SEQUENCE</scope>
</reference>
<dbReference type="EMBL" id="CM027689">
    <property type="protein sequence ID" value="KAG0513936.1"/>
    <property type="molecule type" value="Genomic_DNA"/>
</dbReference>
<name>A0A921Q572_SORBI</name>
<accession>A0A921Q572</accession>
<sequence>MSNNCTILVELFVLPKEHIILETTIYASYAKPYYKTPRSPVRQRRSRTIDDNVPRVPHLMENNLNRTRYTKQATWEA</sequence>
<protein>
    <submittedName>
        <fullName evidence="1">Uncharacterized protein</fullName>
    </submittedName>
</protein>
<organism evidence="1 2">
    <name type="scientific">Sorghum bicolor</name>
    <name type="common">Sorghum</name>
    <name type="synonym">Sorghum vulgare</name>
    <dbReference type="NCBI Taxonomy" id="4558"/>
    <lineage>
        <taxon>Eukaryota</taxon>
        <taxon>Viridiplantae</taxon>
        <taxon>Streptophyta</taxon>
        <taxon>Embryophyta</taxon>
        <taxon>Tracheophyta</taxon>
        <taxon>Spermatophyta</taxon>
        <taxon>Magnoliopsida</taxon>
        <taxon>Liliopsida</taxon>
        <taxon>Poales</taxon>
        <taxon>Poaceae</taxon>
        <taxon>PACMAD clade</taxon>
        <taxon>Panicoideae</taxon>
        <taxon>Andropogonodae</taxon>
        <taxon>Andropogoneae</taxon>
        <taxon>Sorghinae</taxon>
        <taxon>Sorghum</taxon>
    </lineage>
</organism>
<proteinExistence type="predicted"/>